<evidence type="ECO:0000313" key="4">
    <source>
        <dbReference type="Proteomes" id="UP000199477"/>
    </source>
</evidence>
<dbReference type="InterPro" id="IPR006530">
    <property type="entry name" value="YD"/>
</dbReference>
<gene>
    <name evidence="3" type="ORF">SAMN02799615_03739</name>
</gene>
<feature type="compositionally biased region" description="Basic and acidic residues" evidence="1">
    <location>
        <begin position="144"/>
        <end position="154"/>
    </location>
</feature>
<protein>
    <submittedName>
        <fullName evidence="3">YD repeat-containing protein</fullName>
    </submittedName>
</protein>
<dbReference type="NCBIfam" id="TIGR01643">
    <property type="entry name" value="YD_repeat_2x"/>
    <property type="match status" value="4"/>
</dbReference>
<evidence type="ECO:0000259" key="2">
    <source>
        <dbReference type="Pfam" id="PF20148"/>
    </source>
</evidence>
<dbReference type="Gene3D" id="2.180.10.10">
    <property type="entry name" value="RHS repeat-associated core"/>
    <property type="match status" value="2"/>
</dbReference>
<dbReference type="Pfam" id="PF05593">
    <property type="entry name" value="RHS_repeat"/>
    <property type="match status" value="2"/>
</dbReference>
<accession>A0A1I2J0U4</accession>
<dbReference type="STRING" id="500610.SAMN02799615_03739"/>
<keyword evidence="4" id="KW-1185">Reference proteome</keyword>
<dbReference type="InterPro" id="IPR045351">
    <property type="entry name" value="DUF6531"/>
</dbReference>
<organism evidence="3 4">
    <name type="scientific">Dyella marensis</name>
    <dbReference type="NCBI Taxonomy" id="500610"/>
    <lineage>
        <taxon>Bacteria</taxon>
        <taxon>Pseudomonadati</taxon>
        <taxon>Pseudomonadota</taxon>
        <taxon>Gammaproteobacteria</taxon>
        <taxon>Lysobacterales</taxon>
        <taxon>Rhodanobacteraceae</taxon>
        <taxon>Dyella</taxon>
    </lineage>
</organism>
<evidence type="ECO:0000313" key="3">
    <source>
        <dbReference type="EMBL" id="SFF47638.1"/>
    </source>
</evidence>
<feature type="domain" description="DUF6531" evidence="2">
    <location>
        <begin position="164"/>
        <end position="253"/>
    </location>
</feature>
<feature type="compositionally biased region" description="Polar residues" evidence="1">
    <location>
        <begin position="155"/>
        <end position="170"/>
    </location>
</feature>
<dbReference type="InterPro" id="IPR050708">
    <property type="entry name" value="T6SS_VgrG/RHS"/>
</dbReference>
<dbReference type="PANTHER" id="PTHR32305:SF15">
    <property type="entry name" value="PROTEIN RHSA-RELATED"/>
    <property type="match status" value="1"/>
</dbReference>
<dbReference type="PANTHER" id="PTHR32305">
    <property type="match status" value="1"/>
</dbReference>
<dbReference type="RefSeq" id="WP_177218837.1">
    <property type="nucleotide sequence ID" value="NZ_FONH01000020.1"/>
</dbReference>
<dbReference type="InterPro" id="IPR031325">
    <property type="entry name" value="RHS_repeat"/>
</dbReference>
<evidence type="ECO:0000256" key="1">
    <source>
        <dbReference type="SAM" id="MobiDB-lite"/>
    </source>
</evidence>
<dbReference type="EMBL" id="FONH01000020">
    <property type="protein sequence ID" value="SFF47638.1"/>
    <property type="molecule type" value="Genomic_DNA"/>
</dbReference>
<feature type="region of interest" description="Disordered" evidence="1">
    <location>
        <begin position="129"/>
        <end position="170"/>
    </location>
</feature>
<dbReference type="Pfam" id="PF20148">
    <property type="entry name" value="DUF6531"/>
    <property type="match status" value="1"/>
</dbReference>
<sequence>MLQWPWGRLIRPCVSVFSTFQHRSERQPLFDGVGLETLQHEGDGCRRIEPPRRATRVGYHLTALAAALALLHVPTQLHAEVEVVGWKCYGGGTVTTSDGSTYNPGFCDPVYADTGGGYGGGGGISAGGGGGGTTAPNPGNSPNQKRDASIKTKCDQSGSPQAAGNPVVFSTGNKIEPEVDFRSGGDMPLTLNRTYDFYWDGIGIFGRRWLSSFDYKLLFTTDDPTSACYPRPGNGTCDPTGASIWAQRPDGRKIKFNYATSPVPGWYEDKPSPIAKILKVGGNYQLYSEDHTVELYDAAGFPVTIKNQQGIGWNFTYDGNHYLTRVTHDSGRHVDFTWSGGLLTQITDPAGNVYQYTYKTIALTSSNTMQMASAQTASRSLAPMLMMQPDLDDPPPTPVNPPIQTMVALLTGVTQPGSPSTTLAYLYEDSRFQTALTGKTIQGVRYSWFTYDANARAIETKHAYGMERYQFAYTLDTNGKVTATAITNPLGKVTTYSFDASGNQLSIDGQASTHCSASYAARQYDSNGYMSASTDFRGNITAYESDAKGQVLKVTENAGADPSAQRVRTYVWDDYNHQTKETLAGQREIAYVYGADQRLASATVKNLSSTVAASAGQTRATTYAYTTWPNGLLATMTIDGPLAGSGDATVLTYSQTGDLLSSKNGLGQTTTYDGYNNLGLPGSITGPNGEKEAYVYDGRGRVVDRQTFRNGGTQHTYYEYDGFGRLSRMTAPDGMTHSYQYDAAGRLLSEYEPEPGGTFAQTVYTYNAMSLPTSVKKQRSFVEPQRGTTP</sequence>
<feature type="compositionally biased region" description="Polar residues" evidence="1">
    <location>
        <begin position="134"/>
        <end position="143"/>
    </location>
</feature>
<dbReference type="Proteomes" id="UP000199477">
    <property type="component" value="Unassembled WGS sequence"/>
</dbReference>
<reference evidence="4" key="1">
    <citation type="submission" date="2016-10" db="EMBL/GenBank/DDBJ databases">
        <authorList>
            <person name="Varghese N."/>
            <person name="Submissions S."/>
        </authorList>
    </citation>
    <scope>NUCLEOTIDE SEQUENCE [LARGE SCALE GENOMIC DNA]</scope>
    <source>
        <strain evidence="4">UNC178MFTsu3.1</strain>
    </source>
</reference>
<dbReference type="AlphaFoldDB" id="A0A1I2J0U4"/>
<proteinExistence type="predicted"/>
<name>A0A1I2J0U4_9GAMM</name>